<name>A0A2N0ZKK3_9BACI</name>
<dbReference type="RefSeq" id="WP_066200392.1">
    <property type="nucleotide sequence ID" value="NZ_JARMMB010000019.1"/>
</dbReference>
<comment type="caution">
    <text evidence="1">The sequence shown here is derived from an EMBL/GenBank/DDBJ whole genome shotgun (WGS) entry which is preliminary data.</text>
</comment>
<dbReference type="EMBL" id="PISD01000008">
    <property type="protein sequence ID" value="PKG30023.1"/>
    <property type="molecule type" value="Genomic_DNA"/>
</dbReference>
<accession>A0A2N0ZKK3</accession>
<keyword evidence="2" id="KW-1185">Reference proteome</keyword>
<dbReference type="AlphaFoldDB" id="A0A2N0ZKK3"/>
<protein>
    <submittedName>
        <fullName evidence="1">Uncharacterized protein</fullName>
    </submittedName>
</protein>
<gene>
    <name evidence="1" type="ORF">CWS20_03215</name>
</gene>
<evidence type="ECO:0000313" key="2">
    <source>
        <dbReference type="Proteomes" id="UP000233343"/>
    </source>
</evidence>
<reference evidence="1 2" key="1">
    <citation type="journal article" date="2010" name="Int. J. Syst. Evol. Microbiol.">
        <title>Bacillus horneckiae sp. nov., isolated from a spacecraft-assembly clean room.</title>
        <authorList>
            <person name="Vaishampayan P."/>
            <person name="Probst A."/>
            <person name="Krishnamurthi S."/>
            <person name="Ghosh S."/>
            <person name="Osman S."/>
            <person name="McDowall A."/>
            <person name="Ruckmani A."/>
            <person name="Mayilraj S."/>
            <person name="Venkateswaran K."/>
        </authorList>
    </citation>
    <scope>NUCLEOTIDE SEQUENCE [LARGE SCALE GENOMIC DNA]</scope>
    <source>
        <strain evidence="2">1PO1SC</strain>
    </source>
</reference>
<dbReference type="Proteomes" id="UP000233343">
    <property type="component" value="Unassembled WGS sequence"/>
</dbReference>
<proteinExistence type="predicted"/>
<organism evidence="1 2">
    <name type="scientific">Cytobacillus horneckiae</name>
    <dbReference type="NCBI Taxonomy" id="549687"/>
    <lineage>
        <taxon>Bacteria</taxon>
        <taxon>Bacillati</taxon>
        <taxon>Bacillota</taxon>
        <taxon>Bacilli</taxon>
        <taxon>Bacillales</taxon>
        <taxon>Bacillaceae</taxon>
        <taxon>Cytobacillus</taxon>
    </lineage>
</organism>
<sequence>MDTDRFHVCATCVNFLAVKKENRMFYFCDRLGYETKPNYKFNCWTPKEHVKNLMRKRMEEDIDEESS</sequence>
<evidence type="ECO:0000313" key="1">
    <source>
        <dbReference type="EMBL" id="PKG30023.1"/>
    </source>
</evidence>